<name>A0ABV0IE57_9MICC</name>
<gene>
    <name evidence="1" type="ORF">ABDK96_01955</name>
</gene>
<comment type="caution">
    <text evidence="1">The sequence shown here is derived from an EMBL/GenBank/DDBJ whole genome shotgun (WGS) entry which is preliminary data.</text>
</comment>
<dbReference type="EMBL" id="JBDXMX010000001">
    <property type="protein sequence ID" value="MEO9246441.1"/>
    <property type="molecule type" value="Genomic_DNA"/>
</dbReference>
<evidence type="ECO:0000313" key="1">
    <source>
        <dbReference type="EMBL" id="MEO9246441.1"/>
    </source>
</evidence>
<protein>
    <submittedName>
        <fullName evidence="1">Uncharacterized protein</fullName>
    </submittedName>
</protein>
<dbReference type="RefSeq" id="WP_347918475.1">
    <property type="nucleotide sequence ID" value="NZ_JBDXMX010000001.1"/>
</dbReference>
<sequence length="83" mass="9501">MAGTYCTDYLTDGHVPDWFVQSWPKGKALAGKLVTARLWDRVDDGWLFLSWDEYQRTRQQVEKDKAAAAKRKAAWAARQSKGP</sequence>
<accession>A0ABV0IE57</accession>
<dbReference type="Proteomes" id="UP001484097">
    <property type="component" value="Unassembled WGS sequence"/>
</dbReference>
<proteinExistence type="predicted"/>
<evidence type="ECO:0000313" key="2">
    <source>
        <dbReference type="Proteomes" id="UP001484097"/>
    </source>
</evidence>
<organism evidence="1 2">
    <name type="scientific">Citricoccus nitrophenolicus</name>
    <dbReference type="NCBI Taxonomy" id="863575"/>
    <lineage>
        <taxon>Bacteria</taxon>
        <taxon>Bacillati</taxon>
        <taxon>Actinomycetota</taxon>
        <taxon>Actinomycetes</taxon>
        <taxon>Micrococcales</taxon>
        <taxon>Micrococcaceae</taxon>
        <taxon>Citricoccus</taxon>
    </lineage>
</organism>
<keyword evidence="2" id="KW-1185">Reference proteome</keyword>
<reference evidence="1 2" key="1">
    <citation type="submission" date="2024-05" db="EMBL/GenBank/DDBJ databases">
        <authorList>
            <person name="Yi C."/>
        </authorList>
    </citation>
    <scope>NUCLEOTIDE SEQUENCE [LARGE SCALE GENOMIC DNA]</scope>
    <source>
        <strain evidence="1 2">XS13</strain>
    </source>
</reference>